<comment type="caution">
    <text evidence="1">The sequence shown here is derived from an EMBL/GenBank/DDBJ whole genome shotgun (WGS) entry which is preliminary data.</text>
</comment>
<evidence type="ECO:0008006" key="3">
    <source>
        <dbReference type="Google" id="ProtNLM"/>
    </source>
</evidence>
<organism evidence="1 2">
    <name type="scientific">Oopsacas minuta</name>
    <dbReference type="NCBI Taxonomy" id="111878"/>
    <lineage>
        <taxon>Eukaryota</taxon>
        <taxon>Metazoa</taxon>
        <taxon>Porifera</taxon>
        <taxon>Hexactinellida</taxon>
        <taxon>Hexasterophora</taxon>
        <taxon>Lyssacinosida</taxon>
        <taxon>Leucopsacidae</taxon>
        <taxon>Oopsacas</taxon>
    </lineage>
</organism>
<name>A0AAV7KGN5_9METZ</name>
<dbReference type="PANTHER" id="PTHR46060:SF1">
    <property type="entry name" value="MARINER MOS1 TRANSPOSASE-LIKE PROTEIN"/>
    <property type="match status" value="1"/>
</dbReference>
<dbReference type="EMBL" id="JAKMXF010000044">
    <property type="protein sequence ID" value="KAI6659860.1"/>
    <property type="molecule type" value="Genomic_DNA"/>
</dbReference>
<dbReference type="Proteomes" id="UP001165289">
    <property type="component" value="Unassembled WGS sequence"/>
</dbReference>
<sequence>MDFSREGKLKIICSLSKKGNTGSYILCQIQDIFGDECHSKATIYRWIERFDNCDEELHDDPRPCRPTSSKTRSNIERVQTILDEDRRTTLRELEERVGMSKATLHSIITEYLEMSRVTARWIPKLISKEQKRERVRVTKELLSRYKSEKNLLHRIVTGDETWFIIMNQRAKLNRSSRRALMNLYPSRVRMPLSPPYSPDLAPSDHWLFGEMKRPLRGKRFEDFKRLKYEVRQWKKGTP</sequence>
<dbReference type="AlphaFoldDB" id="A0AAV7KGN5"/>
<evidence type="ECO:0000313" key="2">
    <source>
        <dbReference type="Proteomes" id="UP001165289"/>
    </source>
</evidence>
<evidence type="ECO:0000313" key="1">
    <source>
        <dbReference type="EMBL" id="KAI6659860.1"/>
    </source>
</evidence>
<keyword evidence="2" id="KW-1185">Reference proteome</keyword>
<proteinExistence type="predicted"/>
<gene>
    <name evidence="1" type="ORF">LOD99_14200</name>
</gene>
<dbReference type="InterPro" id="IPR036397">
    <property type="entry name" value="RNaseH_sf"/>
</dbReference>
<accession>A0AAV7KGN5</accession>
<dbReference type="InterPro" id="IPR052709">
    <property type="entry name" value="Transposase-MT_Hybrid"/>
</dbReference>
<dbReference type="GO" id="GO:0003676">
    <property type="term" value="F:nucleic acid binding"/>
    <property type="evidence" value="ECO:0007669"/>
    <property type="project" value="InterPro"/>
</dbReference>
<reference evidence="1 2" key="1">
    <citation type="journal article" date="2023" name="BMC Biol.">
        <title>The compact genome of the sponge Oopsacas minuta (Hexactinellida) is lacking key metazoan core genes.</title>
        <authorList>
            <person name="Santini S."/>
            <person name="Schenkelaars Q."/>
            <person name="Jourda C."/>
            <person name="Duchesne M."/>
            <person name="Belahbib H."/>
            <person name="Rocher C."/>
            <person name="Selva M."/>
            <person name="Riesgo A."/>
            <person name="Vervoort M."/>
            <person name="Leys S.P."/>
            <person name="Kodjabachian L."/>
            <person name="Le Bivic A."/>
            <person name="Borchiellini C."/>
            <person name="Claverie J.M."/>
            <person name="Renard E."/>
        </authorList>
    </citation>
    <scope>NUCLEOTIDE SEQUENCE [LARGE SCALE GENOMIC DNA]</scope>
    <source>
        <strain evidence="1">SPO-2</strain>
    </source>
</reference>
<dbReference type="Gene3D" id="3.30.420.10">
    <property type="entry name" value="Ribonuclease H-like superfamily/Ribonuclease H"/>
    <property type="match status" value="2"/>
</dbReference>
<protein>
    <recommendedName>
        <fullName evidence="3">Mos1 transposase HTH domain-containing protein</fullName>
    </recommendedName>
</protein>
<dbReference type="PANTHER" id="PTHR46060">
    <property type="entry name" value="MARINER MOS1 TRANSPOSASE-LIKE PROTEIN"/>
    <property type="match status" value="1"/>
</dbReference>